<keyword evidence="3" id="KW-1185">Reference proteome</keyword>
<protein>
    <submittedName>
        <fullName evidence="2">Uncharacterized protein</fullName>
    </submittedName>
</protein>
<reference evidence="2 3" key="1">
    <citation type="submission" date="2020-04" db="EMBL/GenBank/DDBJ databases">
        <authorList>
            <person name="De Canck E."/>
        </authorList>
    </citation>
    <scope>NUCLEOTIDE SEQUENCE [LARGE SCALE GENOMIC DNA]</scope>
    <source>
        <strain evidence="2 3">LMG 28138</strain>
    </source>
</reference>
<evidence type="ECO:0000313" key="2">
    <source>
        <dbReference type="EMBL" id="CAB3784623.1"/>
    </source>
</evidence>
<gene>
    <name evidence="2" type="ORF">LMG28138_01846</name>
</gene>
<sequence>MRYGNKTLKQSETLHEIVAAIACAGIVIALTTMLFFTATGTRWLR</sequence>
<evidence type="ECO:0000256" key="1">
    <source>
        <dbReference type="SAM" id="Phobius"/>
    </source>
</evidence>
<keyword evidence="1" id="KW-0812">Transmembrane</keyword>
<dbReference type="AlphaFoldDB" id="A0A6S7CPH5"/>
<organism evidence="2 3">
    <name type="scientific">Pararobbsia alpina</name>
    <dbReference type="NCBI Taxonomy" id="621374"/>
    <lineage>
        <taxon>Bacteria</taxon>
        <taxon>Pseudomonadati</taxon>
        <taxon>Pseudomonadota</taxon>
        <taxon>Betaproteobacteria</taxon>
        <taxon>Burkholderiales</taxon>
        <taxon>Burkholderiaceae</taxon>
        <taxon>Pararobbsia</taxon>
    </lineage>
</organism>
<feature type="transmembrane region" description="Helical" evidence="1">
    <location>
        <begin position="17"/>
        <end position="38"/>
    </location>
</feature>
<evidence type="ECO:0000313" key="3">
    <source>
        <dbReference type="Proteomes" id="UP000494115"/>
    </source>
</evidence>
<dbReference type="RefSeq" id="WP_175104445.1">
    <property type="nucleotide sequence ID" value="NZ_CADIKM010000006.1"/>
</dbReference>
<accession>A0A6S7CPH5</accession>
<name>A0A6S7CPH5_9BURK</name>
<dbReference type="EMBL" id="CADIKM010000006">
    <property type="protein sequence ID" value="CAB3784623.1"/>
    <property type="molecule type" value="Genomic_DNA"/>
</dbReference>
<proteinExistence type="predicted"/>
<dbReference type="Proteomes" id="UP000494115">
    <property type="component" value="Unassembled WGS sequence"/>
</dbReference>
<keyword evidence="1" id="KW-0472">Membrane</keyword>
<keyword evidence="1" id="KW-1133">Transmembrane helix</keyword>